<accession>A0ACC1HVF1</accession>
<gene>
    <name evidence="1" type="ORF">EV182_002297</name>
</gene>
<dbReference type="Proteomes" id="UP001145114">
    <property type="component" value="Unassembled WGS sequence"/>
</dbReference>
<evidence type="ECO:0000313" key="2">
    <source>
        <dbReference type="Proteomes" id="UP001145114"/>
    </source>
</evidence>
<organism evidence="1 2">
    <name type="scientific">Spiromyces aspiralis</name>
    <dbReference type="NCBI Taxonomy" id="68401"/>
    <lineage>
        <taxon>Eukaryota</taxon>
        <taxon>Fungi</taxon>
        <taxon>Fungi incertae sedis</taxon>
        <taxon>Zoopagomycota</taxon>
        <taxon>Kickxellomycotina</taxon>
        <taxon>Kickxellomycetes</taxon>
        <taxon>Kickxellales</taxon>
        <taxon>Kickxellaceae</taxon>
        <taxon>Spiromyces</taxon>
    </lineage>
</organism>
<dbReference type="EMBL" id="JAMZIH010000458">
    <property type="protein sequence ID" value="KAJ1679316.1"/>
    <property type="molecule type" value="Genomic_DNA"/>
</dbReference>
<reference evidence="1" key="1">
    <citation type="submission" date="2022-06" db="EMBL/GenBank/DDBJ databases">
        <title>Phylogenomic reconstructions and comparative analyses of Kickxellomycotina fungi.</title>
        <authorList>
            <person name="Reynolds N.K."/>
            <person name="Stajich J.E."/>
            <person name="Barry K."/>
            <person name="Grigoriev I.V."/>
            <person name="Crous P."/>
            <person name="Smith M.E."/>
        </authorList>
    </citation>
    <scope>NUCLEOTIDE SEQUENCE</scope>
    <source>
        <strain evidence="1">RSA 2271</strain>
    </source>
</reference>
<evidence type="ECO:0000313" key="1">
    <source>
        <dbReference type="EMBL" id="KAJ1679316.1"/>
    </source>
</evidence>
<sequence length="635" mass="72013">MSPALPNGDHPAFRGRSHASIMKRGSGLDYFSTLQRQKPGHLRRMSLYQDLTLERTFFFTIWIFIQLAILFAVYFKDASSKPSLSRFANATGHGIMFSTSVILVFMAPTFLSALRYTFISRFVAIDKNIHAHKVAAYTTFFWMFCHVSVYLHKFSLGAAKAHLSLSKYVTSSLLGRTGIALFVCYLLIFITSIPVIRRRCFELFYYTHHLFIVCIILTFLHHDNANFYKYFIGPGVIYFSDRLYRMTRAYWGTPCIRTVIQHTRNVVELHIEKRRMAPVAGQYIYIMCPAINPFQWHPFTITSSPHEDFVSVHISAAGGWTRNFMKRLGCNFESASPIDNPPGEPGCSVVKQEPLLKAGLAGSAGEDLVLYMDPVTRKVTRRSRSRTKSVVLHQDFDAFDMEHQQQMYGHASPASSTDSSDTATTVNSRGGNGGLAAGASKAPSLPTIFVDGPYGAPTEQVFHYQVGVLIGAGIGATPFASVLKYLHFCYSQSYRPGSLRKVYFIWVCREFKSLEWFIDMLASLDRTRMTEYLEIRVYLTEQLGVDNIHNLSLHHNTRGGRDSITNLKHCVTYFGRPKFSTIFNYIGKKHPGSRTGVFFCGPKSMGRAIRRESQEATKSMMKINGTKFRFHKENF</sequence>
<keyword evidence="2" id="KW-1185">Reference proteome</keyword>
<comment type="caution">
    <text evidence="1">The sequence shown here is derived from an EMBL/GenBank/DDBJ whole genome shotgun (WGS) entry which is preliminary data.</text>
</comment>
<protein>
    <submittedName>
        <fullName evidence="1">Uncharacterized protein</fullName>
    </submittedName>
</protein>
<proteinExistence type="predicted"/>
<name>A0ACC1HVF1_9FUNG</name>